<dbReference type="CDD" id="cd06460">
    <property type="entry name" value="M32_Taq"/>
    <property type="match status" value="1"/>
</dbReference>
<dbReference type="EC" id="3.4.17.19" evidence="1"/>
<keyword evidence="1 2" id="KW-0121">Carboxypeptidase</keyword>
<accession>A0ABW5CED5</accession>
<keyword evidence="1 2" id="KW-0378">Hydrolase</keyword>
<comment type="function">
    <text evidence="1">Broad specificity carboxypetidase that releases amino acids sequentially from the C-terminus, including neutral, aromatic, polar and basic residues.</text>
</comment>
<proteinExistence type="inferred from homology"/>
<keyword evidence="1" id="KW-0479">Metal-binding</keyword>
<dbReference type="Proteomes" id="UP001597296">
    <property type="component" value="Unassembled WGS sequence"/>
</dbReference>
<dbReference type="SUPFAM" id="SSF55486">
    <property type="entry name" value="Metalloproteases ('zincins'), catalytic domain"/>
    <property type="match status" value="1"/>
</dbReference>
<evidence type="ECO:0000313" key="3">
    <source>
        <dbReference type="Proteomes" id="UP001597296"/>
    </source>
</evidence>
<sequence length="496" mass="54523">MTRAYDRLETRFHQASVIGDALSMLHWDMATMMPDGSAESRAEQIAVLRGLHHQILAAPDLPDLLDAAGAEDLEDWERANLAEMRRDWVHAAALPPALVEALARAEAACEMAWREARANADFPAVLPTLRPLLGLVREVAAIKAERLGVDPYDALLDQYEPGGRAAAIEAVFDPLEAFLPGFLAEVLEAQRRNPPPAAPPGPFPVERQRALGIEMMTRLGFDFSHGRLDVSHHPFCGGHAEDTRITTRYDTADYASALLGVIHETGHALYEFGLPGGRWRHQPVGRARGMVLHESQSLLFEMQVARSRPFVAFAAPLIRAAFDGAGPDWTEEAQYRRGIAVSPGFIRVEADEVTYPAHVIIRTRLERALIAGTMDLDDLPTAWGEGYRRLLGLTPPDDAVGCLQDIHWYSGSWGYFPTYTLGAMAAAQLFDAARRALPELEAGLARGEVRPLLDWLRGAIHQRGSSGSTAELLTAATGRPLDPAVFVAHLRRRYLP</sequence>
<protein>
    <recommendedName>
        <fullName evidence="1">Metal-dependent carboxypeptidase</fullName>
        <ecNumber evidence="1">3.4.17.19</ecNumber>
    </recommendedName>
</protein>
<dbReference type="Gene3D" id="1.10.1370.30">
    <property type="match status" value="1"/>
</dbReference>
<dbReference type="Pfam" id="PF02074">
    <property type="entry name" value="Peptidase_M32"/>
    <property type="match status" value="1"/>
</dbReference>
<evidence type="ECO:0000256" key="1">
    <source>
        <dbReference type="PIRNR" id="PIRNR006615"/>
    </source>
</evidence>
<dbReference type="PANTHER" id="PTHR34217">
    <property type="entry name" value="METAL-DEPENDENT CARBOXYPEPTIDASE"/>
    <property type="match status" value="1"/>
</dbReference>
<dbReference type="GO" id="GO:0004180">
    <property type="term" value="F:carboxypeptidase activity"/>
    <property type="evidence" value="ECO:0007669"/>
    <property type="project" value="UniProtKB-KW"/>
</dbReference>
<dbReference type="EMBL" id="JBHUIY010000022">
    <property type="protein sequence ID" value="MFD2234475.1"/>
    <property type="molecule type" value="Genomic_DNA"/>
</dbReference>
<dbReference type="PRINTS" id="PR00998">
    <property type="entry name" value="CRBOXYPTASET"/>
</dbReference>
<comment type="caution">
    <text evidence="2">The sequence shown here is derived from an EMBL/GenBank/DDBJ whole genome shotgun (WGS) entry which is preliminary data.</text>
</comment>
<reference evidence="3" key="1">
    <citation type="journal article" date="2019" name="Int. J. Syst. Evol. Microbiol.">
        <title>The Global Catalogue of Microorganisms (GCM) 10K type strain sequencing project: providing services to taxonomists for standard genome sequencing and annotation.</title>
        <authorList>
            <consortium name="The Broad Institute Genomics Platform"/>
            <consortium name="The Broad Institute Genome Sequencing Center for Infectious Disease"/>
            <person name="Wu L."/>
            <person name="Ma J."/>
        </authorList>
    </citation>
    <scope>NUCLEOTIDE SEQUENCE [LARGE SCALE GENOMIC DNA]</scope>
    <source>
        <strain evidence="3">KCTC 15012</strain>
    </source>
</reference>
<comment type="catalytic activity">
    <reaction evidence="1">
        <text>Release of a C-terminal amino acid with broad specificity, except for -Pro.</text>
        <dbReference type="EC" id="3.4.17.19"/>
    </reaction>
</comment>
<dbReference type="PROSITE" id="PS52034">
    <property type="entry name" value="PEPTIDASE_M32"/>
    <property type="match status" value="1"/>
</dbReference>
<keyword evidence="3" id="KW-1185">Reference proteome</keyword>
<comment type="similarity">
    <text evidence="1">Belongs to the peptidase M32 family.</text>
</comment>
<keyword evidence="1" id="KW-0482">Metalloprotease</keyword>
<dbReference type="PANTHER" id="PTHR34217:SF1">
    <property type="entry name" value="CARBOXYPEPTIDASE 1"/>
    <property type="match status" value="1"/>
</dbReference>
<evidence type="ECO:0000313" key="2">
    <source>
        <dbReference type="EMBL" id="MFD2234475.1"/>
    </source>
</evidence>
<name>A0ABW5CED5_9PROT</name>
<organism evidence="2 3">
    <name type="scientific">Phaeospirillum tilakii</name>
    <dbReference type="NCBI Taxonomy" id="741673"/>
    <lineage>
        <taxon>Bacteria</taxon>
        <taxon>Pseudomonadati</taxon>
        <taxon>Pseudomonadota</taxon>
        <taxon>Alphaproteobacteria</taxon>
        <taxon>Rhodospirillales</taxon>
        <taxon>Rhodospirillaceae</taxon>
        <taxon>Phaeospirillum</taxon>
    </lineage>
</organism>
<dbReference type="RefSeq" id="WP_377316723.1">
    <property type="nucleotide sequence ID" value="NZ_JBHUIY010000022.1"/>
</dbReference>
<dbReference type="PIRSF" id="PIRSF006615">
    <property type="entry name" value="Zn_crbxpep_Taq"/>
    <property type="match status" value="1"/>
</dbReference>
<dbReference type="InterPro" id="IPR001333">
    <property type="entry name" value="Peptidase_M32_Taq"/>
</dbReference>
<keyword evidence="1" id="KW-0645">Protease</keyword>
<gene>
    <name evidence="2" type="ORF">ACFSNB_11725</name>
</gene>